<dbReference type="EMBL" id="LAYC01000002">
    <property type="protein sequence ID" value="KYK58729.1"/>
    <property type="molecule type" value="Genomic_DNA"/>
</dbReference>
<dbReference type="AlphaFoldDB" id="A0A151GNP5"/>
<dbReference type="GeneID" id="63718389"/>
<protein>
    <submittedName>
        <fullName evidence="1">Uncharacterized protein</fullName>
    </submittedName>
</protein>
<evidence type="ECO:0000313" key="1">
    <source>
        <dbReference type="EMBL" id="KYK58729.1"/>
    </source>
</evidence>
<accession>A0A151GNP5</accession>
<proteinExistence type="predicted"/>
<reference evidence="1 2" key="1">
    <citation type="journal article" date="2016" name="Sci. Rep.">
        <title>Insights into Adaptations to a Near-Obligate Nematode Endoparasitic Lifestyle from the Finished Genome of Drechmeria coniospora.</title>
        <authorList>
            <person name="Zhang L."/>
            <person name="Zhou Z."/>
            <person name="Guo Q."/>
            <person name="Fokkens L."/>
            <person name="Miskei M."/>
            <person name="Pocsi I."/>
            <person name="Zhang W."/>
            <person name="Chen M."/>
            <person name="Wang L."/>
            <person name="Sun Y."/>
            <person name="Donzelli B.G."/>
            <person name="Gibson D.M."/>
            <person name="Nelson D.R."/>
            <person name="Luo J.G."/>
            <person name="Rep M."/>
            <person name="Liu H."/>
            <person name="Yang S."/>
            <person name="Wang J."/>
            <person name="Krasnoff S.B."/>
            <person name="Xu Y."/>
            <person name="Molnar I."/>
            <person name="Lin M."/>
        </authorList>
    </citation>
    <scope>NUCLEOTIDE SEQUENCE [LARGE SCALE GENOMIC DNA]</scope>
    <source>
        <strain evidence="1 2">ARSEF 6962</strain>
    </source>
</reference>
<dbReference type="Proteomes" id="UP000076580">
    <property type="component" value="Chromosome 02"/>
</dbReference>
<organism evidence="1 2">
    <name type="scientific">Drechmeria coniospora</name>
    <name type="common">Nematophagous fungus</name>
    <name type="synonym">Meria coniospora</name>
    <dbReference type="NCBI Taxonomy" id="98403"/>
    <lineage>
        <taxon>Eukaryota</taxon>
        <taxon>Fungi</taxon>
        <taxon>Dikarya</taxon>
        <taxon>Ascomycota</taxon>
        <taxon>Pezizomycotina</taxon>
        <taxon>Sordariomycetes</taxon>
        <taxon>Hypocreomycetidae</taxon>
        <taxon>Hypocreales</taxon>
        <taxon>Ophiocordycipitaceae</taxon>
        <taxon>Drechmeria</taxon>
    </lineage>
</organism>
<dbReference type="RefSeq" id="XP_040658081.1">
    <property type="nucleotide sequence ID" value="XM_040803048.1"/>
</dbReference>
<gene>
    <name evidence="1" type="ORF">DCS_05746</name>
</gene>
<keyword evidence="2" id="KW-1185">Reference proteome</keyword>
<sequence length="304" mass="32960">MAHDKRARELGKEVSVQRNPLPLRRRNEARHGPISVMIHTDIHHRSLVPAPGQLGTTIYATSPDVTRAGCTPYVLRTCTVEPARKVILQRTPESVVDHCFDIAALESTVQALHASTQALYSTLVASAHLLQSDGPVIPIIPTPYCAAGTNASIHPSIHPPIHPSPSSPVQLQFSPSNLNPRVGSSVLSTLPTNRDPNSSSALDAAAARLRRLVAHRPAPEHTLWRTRASLQYCLAHTLHHFPRKSLAGTPYTHNYTSYHPPTVATGSSTGIGLPHALTFSLPLFLSRPPSSRRRRLPSHAGPSC</sequence>
<evidence type="ECO:0000313" key="2">
    <source>
        <dbReference type="Proteomes" id="UP000076580"/>
    </source>
</evidence>
<dbReference type="InParanoid" id="A0A151GNP5"/>
<comment type="caution">
    <text evidence="1">The sequence shown here is derived from an EMBL/GenBank/DDBJ whole genome shotgun (WGS) entry which is preliminary data.</text>
</comment>
<name>A0A151GNP5_DRECN</name>